<proteinExistence type="predicted"/>
<comment type="caution">
    <text evidence="2">The sequence shown here is derived from an EMBL/GenBank/DDBJ whole genome shotgun (WGS) entry which is preliminary data.</text>
</comment>
<feature type="coiled-coil region" evidence="1">
    <location>
        <begin position="9"/>
        <end position="36"/>
    </location>
</feature>
<evidence type="ECO:0000313" key="2">
    <source>
        <dbReference type="EMBL" id="HAR50800.1"/>
    </source>
</evidence>
<evidence type="ECO:0000256" key="1">
    <source>
        <dbReference type="SAM" id="Coils"/>
    </source>
</evidence>
<keyword evidence="1" id="KW-0175">Coiled coil</keyword>
<name>A0A348W8D8_9RHOB</name>
<accession>A0A348W8D8</accession>
<evidence type="ECO:0008006" key="4">
    <source>
        <dbReference type="Google" id="ProtNLM"/>
    </source>
</evidence>
<organism evidence="2 3">
    <name type="scientific">Roseovarius nubinhibens</name>
    <dbReference type="NCBI Taxonomy" id="314263"/>
    <lineage>
        <taxon>Bacteria</taxon>
        <taxon>Pseudomonadati</taxon>
        <taxon>Pseudomonadota</taxon>
        <taxon>Alphaproteobacteria</taxon>
        <taxon>Rhodobacterales</taxon>
        <taxon>Roseobacteraceae</taxon>
        <taxon>Roseovarius</taxon>
    </lineage>
</organism>
<protein>
    <recommendedName>
        <fullName evidence="4">DUF883 domain-containing protein</fullName>
    </recommendedName>
</protein>
<dbReference type="EMBL" id="DMVW01000030">
    <property type="protein sequence ID" value="HAR50800.1"/>
    <property type="molecule type" value="Genomic_DNA"/>
</dbReference>
<evidence type="ECO:0000313" key="3">
    <source>
        <dbReference type="Proteomes" id="UP000264719"/>
    </source>
</evidence>
<sequence>MSIMAQGKAASTQQDVEELSAQMAALKSDLGAITETLKSLGVHSGEEAASRARELAAQVQKTGREGLSYAQNSAEEMGAQAAQAVRNQPATAMGLAVGVGFLLGFISGRK</sequence>
<dbReference type="Proteomes" id="UP000264719">
    <property type="component" value="Unassembled WGS sequence"/>
</dbReference>
<reference evidence="2 3" key="1">
    <citation type="journal article" date="2018" name="Nat. Biotechnol.">
        <title>A standardized bacterial taxonomy based on genome phylogeny substantially revises the tree of life.</title>
        <authorList>
            <person name="Parks D.H."/>
            <person name="Chuvochina M."/>
            <person name="Waite D.W."/>
            <person name="Rinke C."/>
            <person name="Skarshewski A."/>
            <person name="Chaumeil P.A."/>
            <person name="Hugenholtz P."/>
        </authorList>
    </citation>
    <scope>NUCLEOTIDE SEQUENCE [LARGE SCALE GENOMIC DNA]</scope>
    <source>
        <strain evidence="2">UBA9169</strain>
    </source>
</reference>
<gene>
    <name evidence="2" type="ORF">DCS45_02840</name>
</gene>
<dbReference type="AlphaFoldDB" id="A0A348W8D8"/>